<dbReference type="SUPFAM" id="SSF53448">
    <property type="entry name" value="Nucleotide-diphospho-sugar transferases"/>
    <property type="match status" value="1"/>
</dbReference>
<reference evidence="3" key="1">
    <citation type="submission" date="2016-10" db="EMBL/GenBank/DDBJ databases">
        <authorList>
            <person name="Varghese N."/>
            <person name="Submissions S."/>
        </authorList>
    </citation>
    <scope>NUCLEOTIDE SEQUENCE [LARGE SCALE GENOMIC DNA]</scope>
    <source>
        <strain evidence="3">DSM 26879</strain>
    </source>
</reference>
<keyword evidence="3" id="KW-1185">Reference proteome</keyword>
<evidence type="ECO:0000313" key="3">
    <source>
        <dbReference type="Proteomes" id="UP000199478"/>
    </source>
</evidence>
<dbReference type="PANTHER" id="PTHR43685:SF2">
    <property type="entry name" value="GLYCOSYLTRANSFERASE 2-LIKE DOMAIN-CONTAINING PROTEIN"/>
    <property type="match status" value="1"/>
</dbReference>
<dbReference type="AlphaFoldDB" id="A0A1I6GQM0"/>
<dbReference type="CDD" id="cd06433">
    <property type="entry name" value="GT_2_WfgS_like"/>
    <property type="match status" value="1"/>
</dbReference>
<accession>A0A1I6GQM0</accession>
<dbReference type="Proteomes" id="UP000199478">
    <property type="component" value="Unassembled WGS sequence"/>
</dbReference>
<dbReference type="STRING" id="390270.SAMN04488005_2042"/>
<dbReference type="EMBL" id="FOYP01000001">
    <property type="protein sequence ID" value="SFR44533.1"/>
    <property type="molecule type" value="Genomic_DNA"/>
</dbReference>
<dbReference type="PANTHER" id="PTHR43685">
    <property type="entry name" value="GLYCOSYLTRANSFERASE"/>
    <property type="match status" value="1"/>
</dbReference>
<dbReference type="InterPro" id="IPR029044">
    <property type="entry name" value="Nucleotide-diphossugar_trans"/>
</dbReference>
<keyword evidence="2" id="KW-0808">Transferase</keyword>
<proteinExistence type="predicted"/>
<protein>
    <submittedName>
        <fullName evidence="2">Glycosyltransferase</fullName>
    </submittedName>
</protein>
<dbReference type="Gene3D" id="3.90.550.10">
    <property type="entry name" value="Spore Coat Polysaccharide Biosynthesis Protein SpsA, Chain A"/>
    <property type="match status" value="1"/>
</dbReference>
<gene>
    <name evidence="2" type="ORF">SAMN04488005_2042</name>
</gene>
<dbReference type="RefSeq" id="WP_090199564.1">
    <property type="nucleotide sequence ID" value="NZ_FOYP01000001.1"/>
</dbReference>
<evidence type="ECO:0000313" key="2">
    <source>
        <dbReference type="EMBL" id="SFR44533.1"/>
    </source>
</evidence>
<feature type="domain" description="Glycosyltransferase 2-like" evidence="1">
    <location>
        <begin position="4"/>
        <end position="161"/>
    </location>
</feature>
<evidence type="ECO:0000259" key="1">
    <source>
        <dbReference type="Pfam" id="PF00535"/>
    </source>
</evidence>
<sequence>MKISVVTAVMNGAHTLPAMLTSLDRQTYTDIEHLVQDGGSTDTTLNILNARAAGRSLVVSGRDAGIYDAINQGIARATGDVIGLLHADDQLADPAVLVDVAAALADPAVDGVYGDLQYVAADNPARVLRHWVAGPYAQDRLKWGWMPPHPTLYLRREVFENLGAYDPIYRISGDYEAMLRYLSADVRLAYLPRVMVQMRVGGASNRSVKQMIRKSREDYRAIRHHRIGGAGTLIAKNLRKLPQFLRHP</sequence>
<name>A0A1I6GQM0_9RHOB</name>
<organism evidence="2 3">
    <name type="scientific">Yoonia tamlensis</name>
    <dbReference type="NCBI Taxonomy" id="390270"/>
    <lineage>
        <taxon>Bacteria</taxon>
        <taxon>Pseudomonadati</taxon>
        <taxon>Pseudomonadota</taxon>
        <taxon>Alphaproteobacteria</taxon>
        <taxon>Rhodobacterales</taxon>
        <taxon>Paracoccaceae</taxon>
        <taxon>Yoonia</taxon>
    </lineage>
</organism>
<dbReference type="InterPro" id="IPR050834">
    <property type="entry name" value="Glycosyltransf_2"/>
</dbReference>
<dbReference type="GO" id="GO:0016740">
    <property type="term" value="F:transferase activity"/>
    <property type="evidence" value="ECO:0007669"/>
    <property type="project" value="UniProtKB-KW"/>
</dbReference>
<dbReference type="OrthoDB" id="5291101at2"/>
<dbReference type="InterPro" id="IPR001173">
    <property type="entry name" value="Glyco_trans_2-like"/>
</dbReference>
<dbReference type="Pfam" id="PF00535">
    <property type="entry name" value="Glycos_transf_2"/>
    <property type="match status" value="1"/>
</dbReference>